<evidence type="ECO:0000256" key="2">
    <source>
        <dbReference type="ARBA" id="ARBA00022898"/>
    </source>
</evidence>
<evidence type="ECO:0000313" key="5">
    <source>
        <dbReference type="EMBL" id="MBB5345410.1"/>
    </source>
</evidence>
<dbReference type="GO" id="GO:0005737">
    <property type="term" value="C:cytoplasm"/>
    <property type="evidence" value="ECO:0007669"/>
    <property type="project" value="TreeGrafter"/>
</dbReference>
<dbReference type="InterPro" id="IPR015424">
    <property type="entry name" value="PyrdxlP-dep_Trfase"/>
</dbReference>
<dbReference type="GO" id="GO:0019343">
    <property type="term" value="P:cysteine biosynthetic process via cystathionine"/>
    <property type="evidence" value="ECO:0007669"/>
    <property type="project" value="TreeGrafter"/>
</dbReference>
<dbReference type="GO" id="GO:0019346">
    <property type="term" value="P:transsulfuration"/>
    <property type="evidence" value="ECO:0007669"/>
    <property type="project" value="InterPro"/>
</dbReference>
<keyword evidence="5" id="KW-0456">Lyase</keyword>
<reference evidence="5 6" key="1">
    <citation type="submission" date="2020-08" db="EMBL/GenBank/DDBJ databases">
        <title>Genomic Encyclopedia of Type Strains, Phase IV (KMG-V): Genome sequencing to study the core and pangenomes of soil and plant-associated prokaryotes.</title>
        <authorList>
            <person name="Whitman W."/>
        </authorList>
    </citation>
    <scope>NUCLEOTIDE SEQUENCE [LARGE SCALE GENOMIC DNA]</scope>
    <source>
        <strain evidence="5 6">M8US30</strain>
    </source>
</reference>
<sequence length="378" mass="40434">MRDSTKIIRSTLSHTVPGEPLHAGPVFAAPYHTPGDPSDTPYTYARSHNPTWTALERAIGQMESGQLATGESYQATALVFASGMAACAAVFGAVLRPGDIVVLPSNAYYTARALLQEYFAPVGITLRMAPTAGNAQAELLEGARLLWLESPSNPGMEICDIALLSEAAHRAGALVAVDNTTPTPLGQLPLALGADFSVASDTKSMTGHSDLLLGHVAVRDLELRAKLDQWRTLTGAALGPMEAWLALRSIATLPLRLERSCENAQRIAEFLTSRKEVTSVFYPGLPSHPGHAIAKRQMRYFGPVLSFVLRDKRSADTFLSKSALLTEATSFGGVTTTAERRAKWGGDAIPDGFIRMSAGCEAIEDLVEDMTQALDAVQ</sequence>
<dbReference type="PANTHER" id="PTHR11808:SF85">
    <property type="entry name" value="CYSTATHIONINE GAMMA-LYASE-RELATED"/>
    <property type="match status" value="1"/>
</dbReference>
<dbReference type="GO" id="GO:0030170">
    <property type="term" value="F:pyridoxal phosphate binding"/>
    <property type="evidence" value="ECO:0007669"/>
    <property type="project" value="InterPro"/>
</dbReference>
<dbReference type="Gene3D" id="3.40.640.10">
    <property type="entry name" value="Type I PLP-dependent aspartate aminotransferase-like (Major domain)"/>
    <property type="match status" value="1"/>
</dbReference>
<gene>
    <name evidence="5" type="ORF">HDF10_003404</name>
</gene>
<dbReference type="AlphaFoldDB" id="A0A7W8N6W3"/>
<evidence type="ECO:0000256" key="1">
    <source>
        <dbReference type="ARBA" id="ARBA00001933"/>
    </source>
</evidence>
<evidence type="ECO:0000256" key="4">
    <source>
        <dbReference type="RuleBase" id="RU362118"/>
    </source>
</evidence>
<dbReference type="Proteomes" id="UP000569092">
    <property type="component" value="Unassembled WGS sequence"/>
</dbReference>
<comment type="cofactor">
    <cofactor evidence="1 4">
        <name>pyridoxal 5'-phosphate</name>
        <dbReference type="ChEBI" id="CHEBI:597326"/>
    </cofactor>
</comment>
<accession>A0A7W8N6W3</accession>
<dbReference type="SUPFAM" id="SSF53383">
    <property type="entry name" value="PLP-dependent transferases"/>
    <property type="match status" value="1"/>
</dbReference>
<evidence type="ECO:0000256" key="3">
    <source>
        <dbReference type="PIRSR" id="PIRSR001434-2"/>
    </source>
</evidence>
<keyword evidence="2 3" id="KW-0663">Pyridoxal phosphate</keyword>
<comment type="similarity">
    <text evidence="4">Belongs to the trans-sulfuration enzymes family.</text>
</comment>
<dbReference type="NCBIfam" id="NF005758">
    <property type="entry name" value="PRK07582.1"/>
    <property type="match status" value="1"/>
</dbReference>
<dbReference type="Gene3D" id="3.90.1150.10">
    <property type="entry name" value="Aspartate Aminotransferase, domain 1"/>
    <property type="match status" value="1"/>
</dbReference>
<dbReference type="GO" id="GO:0004123">
    <property type="term" value="F:cystathionine gamma-lyase activity"/>
    <property type="evidence" value="ECO:0007669"/>
    <property type="project" value="TreeGrafter"/>
</dbReference>
<name>A0A7W8N6W3_9BACT</name>
<comment type="caution">
    <text evidence="5">The sequence shown here is derived from an EMBL/GenBank/DDBJ whole genome shotgun (WGS) entry which is preliminary data.</text>
</comment>
<dbReference type="EC" id="4.4.1.1" evidence="5"/>
<dbReference type="InterPro" id="IPR015422">
    <property type="entry name" value="PyrdxlP-dep_Trfase_small"/>
</dbReference>
<organism evidence="5 6">
    <name type="scientific">Tunturiibacter lichenicola</name>
    <dbReference type="NCBI Taxonomy" id="2051959"/>
    <lineage>
        <taxon>Bacteria</taxon>
        <taxon>Pseudomonadati</taxon>
        <taxon>Acidobacteriota</taxon>
        <taxon>Terriglobia</taxon>
        <taxon>Terriglobales</taxon>
        <taxon>Acidobacteriaceae</taxon>
        <taxon>Tunturiibacter</taxon>
    </lineage>
</organism>
<dbReference type="InterPro" id="IPR015421">
    <property type="entry name" value="PyrdxlP-dep_Trfase_major"/>
</dbReference>
<evidence type="ECO:0000313" key="6">
    <source>
        <dbReference type="Proteomes" id="UP000569092"/>
    </source>
</evidence>
<dbReference type="PANTHER" id="PTHR11808">
    <property type="entry name" value="TRANS-SULFURATION ENZYME FAMILY MEMBER"/>
    <property type="match status" value="1"/>
</dbReference>
<dbReference type="PIRSF" id="PIRSF001434">
    <property type="entry name" value="CGS"/>
    <property type="match status" value="1"/>
</dbReference>
<dbReference type="InterPro" id="IPR000277">
    <property type="entry name" value="Cys/Met-Metab_PyrdxlP-dep_enz"/>
</dbReference>
<feature type="modified residue" description="N6-(pyridoxal phosphate)lysine" evidence="3">
    <location>
        <position position="203"/>
    </location>
</feature>
<protein>
    <submittedName>
        <fullName evidence="5">Cystathionine gamma-lyase</fullName>
        <ecNumber evidence="5">4.4.1.1</ecNumber>
    </submittedName>
</protein>
<dbReference type="Pfam" id="PF01053">
    <property type="entry name" value="Cys_Met_Meta_PP"/>
    <property type="match status" value="1"/>
</dbReference>
<proteinExistence type="inferred from homology"/>
<dbReference type="EMBL" id="JACHDZ010000006">
    <property type="protein sequence ID" value="MBB5345410.1"/>
    <property type="molecule type" value="Genomic_DNA"/>
</dbReference>